<evidence type="ECO:0000313" key="3">
    <source>
        <dbReference type="EMBL" id="KAI2649432.1"/>
    </source>
</evidence>
<dbReference type="InterPro" id="IPR036179">
    <property type="entry name" value="Ig-like_dom_sf"/>
</dbReference>
<dbReference type="Gene3D" id="2.60.40.10">
    <property type="entry name" value="Immunoglobulins"/>
    <property type="match status" value="2"/>
</dbReference>
<comment type="caution">
    <text evidence="3">The sequence shown here is derived from an EMBL/GenBank/DDBJ whole genome shotgun (WGS) entry which is preliminary data.</text>
</comment>
<dbReference type="PROSITE" id="PS50835">
    <property type="entry name" value="IG_LIKE"/>
    <property type="match status" value="1"/>
</dbReference>
<feature type="transmembrane region" description="Helical" evidence="1">
    <location>
        <begin position="67"/>
        <end position="86"/>
    </location>
</feature>
<dbReference type="InterPro" id="IPR013783">
    <property type="entry name" value="Ig-like_fold"/>
</dbReference>
<dbReference type="Proteomes" id="UP000830375">
    <property type="component" value="Unassembled WGS sequence"/>
</dbReference>
<evidence type="ECO:0000256" key="1">
    <source>
        <dbReference type="SAM" id="Phobius"/>
    </source>
</evidence>
<dbReference type="SUPFAM" id="SSF48726">
    <property type="entry name" value="Immunoglobulin"/>
    <property type="match status" value="2"/>
</dbReference>
<dbReference type="Gene3D" id="1.20.1070.10">
    <property type="entry name" value="Rhodopsin 7-helix transmembrane proteins"/>
    <property type="match status" value="1"/>
</dbReference>
<feature type="transmembrane region" description="Helical" evidence="1">
    <location>
        <begin position="98"/>
        <end position="121"/>
    </location>
</feature>
<accession>A0ABQ8LFF0</accession>
<proteinExistence type="predicted"/>
<dbReference type="PANTHER" id="PTHR21063:SF4">
    <property type="entry name" value="CD48 ANTIGEN-RELATED"/>
    <property type="match status" value="1"/>
</dbReference>
<feature type="transmembrane region" description="Helical" evidence="1">
    <location>
        <begin position="30"/>
        <end position="55"/>
    </location>
</feature>
<keyword evidence="1" id="KW-0472">Membrane</keyword>
<keyword evidence="1" id="KW-0812">Transmembrane</keyword>
<evidence type="ECO:0000259" key="2">
    <source>
        <dbReference type="PROSITE" id="PS50835"/>
    </source>
</evidence>
<gene>
    <name evidence="3" type="ORF">H4Q32_015385</name>
</gene>
<protein>
    <submittedName>
        <fullName evidence="3">CD48 antigen</fullName>
    </submittedName>
</protein>
<feature type="transmembrane region" description="Helical" evidence="1">
    <location>
        <begin position="455"/>
        <end position="474"/>
    </location>
</feature>
<name>A0ABQ8LFF0_LABRO</name>
<organism evidence="3 4">
    <name type="scientific">Labeo rohita</name>
    <name type="common">Indian major carp</name>
    <name type="synonym">Cyprinus rohita</name>
    <dbReference type="NCBI Taxonomy" id="84645"/>
    <lineage>
        <taxon>Eukaryota</taxon>
        <taxon>Metazoa</taxon>
        <taxon>Chordata</taxon>
        <taxon>Craniata</taxon>
        <taxon>Vertebrata</taxon>
        <taxon>Euteleostomi</taxon>
        <taxon>Actinopterygii</taxon>
        <taxon>Neopterygii</taxon>
        <taxon>Teleostei</taxon>
        <taxon>Ostariophysi</taxon>
        <taxon>Cypriniformes</taxon>
        <taxon>Cyprinidae</taxon>
        <taxon>Labeoninae</taxon>
        <taxon>Labeonini</taxon>
        <taxon>Labeo</taxon>
    </lineage>
</organism>
<dbReference type="SUPFAM" id="SSF81321">
    <property type="entry name" value="Family A G protein-coupled receptor-like"/>
    <property type="match status" value="1"/>
</dbReference>
<reference evidence="3 4" key="1">
    <citation type="submission" date="2022-01" db="EMBL/GenBank/DDBJ databases">
        <title>A high-quality chromosome-level genome assembly of rohu carp, Labeo rohita.</title>
        <authorList>
            <person name="Arick M.A. II"/>
            <person name="Hsu C.-Y."/>
            <person name="Magbanua Z."/>
            <person name="Pechanova O."/>
            <person name="Grover C."/>
            <person name="Miller E."/>
            <person name="Thrash A."/>
            <person name="Ezzel L."/>
            <person name="Alam S."/>
            <person name="Benzie J."/>
            <person name="Hamilton M."/>
            <person name="Karsi A."/>
            <person name="Lawrence M.L."/>
            <person name="Peterson D.G."/>
        </authorList>
    </citation>
    <scope>NUCLEOTIDE SEQUENCE [LARGE SCALE GENOMIC DNA]</scope>
    <source>
        <strain evidence="4">BAU-BD-2019</strain>
        <tissue evidence="3">Blood</tissue>
    </source>
</reference>
<feature type="domain" description="Ig-like" evidence="2">
    <location>
        <begin position="346"/>
        <end position="433"/>
    </location>
</feature>
<keyword evidence="1" id="KW-1133">Transmembrane helix</keyword>
<dbReference type="PANTHER" id="PTHR21063">
    <property type="entry name" value="LFA-3"/>
    <property type="match status" value="1"/>
</dbReference>
<feature type="transmembrane region" description="Helical" evidence="1">
    <location>
        <begin position="142"/>
        <end position="164"/>
    </location>
</feature>
<sequence length="491" mass="55144">MVTWDQTNDSTCKPSIFSVNSSLCYVIPSYFIAVSLGINVVLGLPANCYILWLSIKEMIQGQSTEIFIFNAALVEVVFCSSYVFIIQQYFFNCTYCKFGIYFPSLLLLVGRPLFHSCICVERYIGVLYPVTFLKLKPMKYRIAFSIIGWILIVISSFMVSVNIIELHQLVLPELLVFFSIKVFSCLMVLKALKHPGPGDDFKRKVNQGVNQDKLKAFRIIRIVLASAVLMHVAGEVDDVETVKVMEGGVLNLHPGLEDLKGDVQILWTFQSGRQNARVAQMHQGKIYTHYDMRFTGRVLLDQNMGILTITDIRTNESGLYEALVIINTDIKGRKYKVHVFAPVSVPAIMSSSSVSVQQSTGTQQEMGEICSVYCTVKNDRDVSIFWYKGSEMLNQTSNPDLSINLSLPLELHYNDLETYSCTAANPVNNKTVRLHMKDICPRQEVCLDHCGITEALIRLVLSGLLGIATVVFLVEHLRFCSSQKRAASSVC</sequence>
<keyword evidence="4" id="KW-1185">Reference proteome</keyword>
<dbReference type="EMBL" id="JACTAM010000023">
    <property type="protein sequence ID" value="KAI2649432.1"/>
    <property type="molecule type" value="Genomic_DNA"/>
</dbReference>
<dbReference type="InterPro" id="IPR007110">
    <property type="entry name" value="Ig-like_dom"/>
</dbReference>
<evidence type="ECO:0000313" key="4">
    <source>
        <dbReference type="Proteomes" id="UP000830375"/>
    </source>
</evidence>